<name>A0A2I7SFN3_9FLAO</name>
<dbReference type="KEGG" id="taj:C1A40_03925"/>
<dbReference type="SMART" id="SM00028">
    <property type="entry name" value="TPR"/>
    <property type="match status" value="4"/>
</dbReference>
<dbReference type="AlphaFoldDB" id="A0A2I7SFN3"/>
<dbReference type="RefSeq" id="WP_102994755.1">
    <property type="nucleotide sequence ID" value="NZ_CP025938.1"/>
</dbReference>
<evidence type="ECO:0000313" key="3">
    <source>
        <dbReference type="Proteomes" id="UP000236592"/>
    </source>
</evidence>
<feature type="repeat" description="TPR" evidence="1">
    <location>
        <begin position="50"/>
        <end position="83"/>
    </location>
</feature>
<dbReference type="InterPro" id="IPR011990">
    <property type="entry name" value="TPR-like_helical_dom_sf"/>
</dbReference>
<dbReference type="PROSITE" id="PS50005">
    <property type="entry name" value="TPR"/>
    <property type="match status" value="1"/>
</dbReference>
<dbReference type="EMBL" id="CP025938">
    <property type="protein sequence ID" value="AUS04674.1"/>
    <property type="molecule type" value="Genomic_DNA"/>
</dbReference>
<dbReference type="SUPFAM" id="SSF48452">
    <property type="entry name" value="TPR-like"/>
    <property type="match status" value="2"/>
</dbReference>
<organism evidence="2 3">
    <name type="scientific">Pseudotamlana carrageenivorans</name>
    <dbReference type="NCBI Taxonomy" id="2069432"/>
    <lineage>
        <taxon>Bacteria</taxon>
        <taxon>Pseudomonadati</taxon>
        <taxon>Bacteroidota</taxon>
        <taxon>Flavobacteriia</taxon>
        <taxon>Flavobacteriales</taxon>
        <taxon>Flavobacteriaceae</taxon>
        <taxon>Pseudotamlana</taxon>
    </lineage>
</organism>
<evidence type="ECO:0000313" key="2">
    <source>
        <dbReference type="EMBL" id="AUS04674.1"/>
    </source>
</evidence>
<evidence type="ECO:0008006" key="4">
    <source>
        <dbReference type="Google" id="ProtNLM"/>
    </source>
</evidence>
<dbReference type="Proteomes" id="UP000236592">
    <property type="component" value="Chromosome"/>
</dbReference>
<dbReference type="OrthoDB" id="1416278at2"/>
<dbReference type="Pfam" id="PF14559">
    <property type="entry name" value="TPR_19"/>
    <property type="match status" value="1"/>
</dbReference>
<dbReference type="Gene3D" id="1.25.40.10">
    <property type="entry name" value="Tetratricopeptide repeat domain"/>
    <property type="match status" value="2"/>
</dbReference>
<sequence>MSKILIFILLPIISFSQVNIAEVEVLFQNKQYEKAEMLLLNYLKNAPNNIQAKALLGDAYAYQKQWDKAIDTYENVLEKETKNAQYFYNYGMVLGMLAMENKLKAMMYVNDIKMAFITASELDKTHIDTRWALVHLYMKLPGIVGGSMTKALQYAEELEELSKVDGYLAKGFVYEYDDAFLQAETYYKKAVQVGRSKTCYLALFNLYEVNNKPDKAIETLEEAQQKHHQNIFQYQIGKVAAKFQIQLEKGKRNLTAYLENFKSDDEAPESWAHYRLAQIYRYQSNKSLALNHIHLGLKALPNQPEFKDEKNEILGM</sequence>
<keyword evidence="3" id="KW-1185">Reference proteome</keyword>
<dbReference type="InterPro" id="IPR019734">
    <property type="entry name" value="TPR_rpt"/>
</dbReference>
<evidence type="ECO:0000256" key="1">
    <source>
        <dbReference type="PROSITE-ProRule" id="PRU00339"/>
    </source>
</evidence>
<reference evidence="3" key="1">
    <citation type="submission" date="2018-01" db="EMBL/GenBank/DDBJ databases">
        <title>Complete genome of Tamlana sp. UJ94.</title>
        <authorList>
            <person name="Jung J."/>
            <person name="Chung D."/>
            <person name="Bae S.S."/>
            <person name="Baek K."/>
        </authorList>
    </citation>
    <scope>NUCLEOTIDE SEQUENCE [LARGE SCALE GENOMIC DNA]</scope>
    <source>
        <strain evidence="3">UJ94</strain>
    </source>
</reference>
<gene>
    <name evidence="2" type="ORF">C1A40_03925</name>
</gene>
<keyword evidence="1" id="KW-0802">TPR repeat</keyword>
<protein>
    <recommendedName>
        <fullName evidence="4">Tetratricopeptide repeat protein</fullName>
    </recommendedName>
</protein>
<accession>A0A2I7SFN3</accession>
<proteinExistence type="predicted"/>